<organism evidence="3 4">
    <name type="scientific">Daphnia sinensis</name>
    <dbReference type="NCBI Taxonomy" id="1820382"/>
    <lineage>
        <taxon>Eukaryota</taxon>
        <taxon>Metazoa</taxon>
        <taxon>Ecdysozoa</taxon>
        <taxon>Arthropoda</taxon>
        <taxon>Crustacea</taxon>
        <taxon>Branchiopoda</taxon>
        <taxon>Diplostraca</taxon>
        <taxon>Cladocera</taxon>
        <taxon>Anomopoda</taxon>
        <taxon>Daphniidae</taxon>
        <taxon>Daphnia</taxon>
        <taxon>Daphnia similis group</taxon>
    </lineage>
</organism>
<evidence type="ECO:0000313" key="3">
    <source>
        <dbReference type="EMBL" id="KAI9553280.1"/>
    </source>
</evidence>
<feature type="chain" id="PRO_5042296393" evidence="2">
    <location>
        <begin position="23"/>
        <end position="450"/>
    </location>
</feature>
<dbReference type="Proteomes" id="UP000820818">
    <property type="component" value="Linkage Group LG9"/>
</dbReference>
<keyword evidence="4" id="KW-1185">Reference proteome</keyword>
<reference evidence="3 4" key="1">
    <citation type="submission" date="2022-05" db="EMBL/GenBank/DDBJ databases">
        <title>A multi-omics perspective on studying reproductive biology in Daphnia sinensis.</title>
        <authorList>
            <person name="Jia J."/>
        </authorList>
    </citation>
    <scope>NUCLEOTIDE SEQUENCE [LARGE SCALE GENOMIC DNA]</scope>
    <source>
        <strain evidence="3 4">WSL</strain>
    </source>
</reference>
<feature type="region of interest" description="Disordered" evidence="1">
    <location>
        <begin position="234"/>
        <end position="272"/>
    </location>
</feature>
<dbReference type="PANTHER" id="PTHR35180:SF4">
    <property type="entry name" value="PROTEIN CBG06219"/>
    <property type="match status" value="1"/>
</dbReference>
<evidence type="ECO:0000256" key="2">
    <source>
        <dbReference type="SAM" id="SignalP"/>
    </source>
</evidence>
<dbReference type="AlphaFoldDB" id="A0AAD5L102"/>
<sequence length="450" mass="47649">MEYHCGIILLSIHLLSVLCVNAANVSSVEECYWSGTGPICDGKCRLGEASEPNKNDRIGCITGKKKYCCKTSLMTNVTELAPPPTLQRDKETNTSTLSPLTKDDCYWVGKSPNCEGSCLEGDYMASTSRTGNGSTCIVGKKKYCCKGSMTLMNNSTTSTSANVSMATDASKQKQTPLKITDNQCHWVGEPPLCLGSCKFGEYVAAKSPTGDGGAKCESGQKKYCCARGKPTADGQTGMAKKTVRESNQQSYNDVDPISNSSSRPPWLRPTPRDLPVNASGFKHRVNVVKIKRKLGLATTQSTLIPTSTTAPTTSPTVSTTSSTTETPTTTATSAATTATSSTTTASTTPSTTTSTPTTTASTTPSTTTTTTSTPTTTSIKVTKTFLSLPDILPVPFMFRSRPISNVAKGQSTTTSIVPLSTSLASIDKHNETFVLSTVGQPDESLQVHHN</sequence>
<evidence type="ECO:0000256" key="1">
    <source>
        <dbReference type="SAM" id="MobiDB-lite"/>
    </source>
</evidence>
<proteinExistence type="predicted"/>
<dbReference type="PANTHER" id="PTHR35180">
    <property type="entry name" value="PROTEIN CBG06219"/>
    <property type="match status" value="1"/>
</dbReference>
<accession>A0AAD5L102</accession>
<name>A0AAD5L102_9CRUS</name>
<feature type="compositionally biased region" description="Polar residues" evidence="1">
    <location>
        <begin position="245"/>
        <end position="263"/>
    </location>
</feature>
<keyword evidence="2" id="KW-0732">Signal</keyword>
<feature type="region of interest" description="Disordered" evidence="1">
    <location>
        <begin position="305"/>
        <end position="376"/>
    </location>
</feature>
<comment type="caution">
    <text evidence="3">The sequence shown here is derived from an EMBL/GenBank/DDBJ whole genome shotgun (WGS) entry which is preliminary data.</text>
</comment>
<dbReference type="EMBL" id="WJBH02000009">
    <property type="protein sequence ID" value="KAI9553280.1"/>
    <property type="molecule type" value="Genomic_DNA"/>
</dbReference>
<feature type="signal peptide" evidence="2">
    <location>
        <begin position="1"/>
        <end position="22"/>
    </location>
</feature>
<protein>
    <submittedName>
        <fullName evidence="3">Uncharacterized protein</fullName>
    </submittedName>
</protein>
<evidence type="ECO:0000313" key="4">
    <source>
        <dbReference type="Proteomes" id="UP000820818"/>
    </source>
</evidence>
<gene>
    <name evidence="3" type="ORF">GHT06_021176</name>
</gene>